<name>A0A2W5QC79_VARPD</name>
<dbReference type="InterPro" id="IPR036390">
    <property type="entry name" value="WH_DNA-bd_sf"/>
</dbReference>
<dbReference type="Pfam" id="PF00392">
    <property type="entry name" value="GntR"/>
    <property type="match status" value="1"/>
</dbReference>
<evidence type="ECO:0000256" key="2">
    <source>
        <dbReference type="ARBA" id="ARBA00023125"/>
    </source>
</evidence>
<proteinExistence type="predicted"/>
<keyword evidence="3" id="KW-0804">Transcription</keyword>
<protein>
    <submittedName>
        <fullName evidence="5">GntR family transcriptional regulator</fullName>
    </submittedName>
</protein>
<dbReference type="GO" id="GO:0003700">
    <property type="term" value="F:DNA-binding transcription factor activity"/>
    <property type="evidence" value="ECO:0007669"/>
    <property type="project" value="InterPro"/>
</dbReference>
<accession>A0A2W5QC79</accession>
<keyword evidence="2" id="KW-0238">DNA-binding</keyword>
<evidence type="ECO:0000313" key="6">
    <source>
        <dbReference type="Proteomes" id="UP000249135"/>
    </source>
</evidence>
<dbReference type="InterPro" id="IPR008920">
    <property type="entry name" value="TF_FadR/GntR_C"/>
</dbReference>
<dbReference type="InterPro" id="IPR036388">
    <property type="entry name" value="WH-like_DNA-bd_sf"/>
</dbReference>
<feature type="domain" description="HTH gntR-type" evidence="4">
    <location>
        <begin position="22"/>
        <end position="89"/>
    </location>
</feature>
<dbReference type="AlphaFoldDB" id="A0A2W5QC79"/>
<dbReference type="SMART" id="SM00345">
    <property type="entry name" value="HTH_GNTR"/>
    <property type="match status" value="1"/>
</dbReference>
<reference evidence="5 6" key="1">
    <citation type="submission" date="2017-08" db="EMBL/GenBank/DDBJ databases">
        <title>Infants hospitalized years apart are colonized by the same room-sourced microbial strains.</title>
        <authorList>
            <person name="Brooks B."/>
            <person name="Olm M.R."/>
            <person name="Firek B.A."/>
            <person name="Baker R."/>
            <person name="Thomas B.C."/>
            <person name="Morowitz M.J."/>
            <person name="Banfield J.F."/>
        </authorList>
    </citation>
    <scope>NUCLEOTIDE SEQUENCE [LARGE SCALE GENOMIC DNA]</scope>
    <source>
        <strain evidence="5">S2_005_003_R2_41</strain>
    </source>
</reference>
<evidence type="ECO:0000256" key="3">
    <source>
        <dbReference type="ARBA" id="ARBA00023163"/>
    </source>
</evidence>
<dbReference type="PANTHER" id="PTHR43537:SF53">
    <property type="entry name" value="HTH-TYPE TRANSCRIPTIONAL REPRESSOR NANR"/>
    <property type="match status" value="1"/>
</dbReference>
<evidence type="ECO:0000259" key="4">
    <source>
        <dbReference type="PROSITE" id="PS50949"/>
    </source>
</evidence>
<dbReference type="SMART" id="SM00895">
    <property type="entry name" value="FCD"/>
    <property type="match status" value="1"/>
</dbReference>
<dbReference type="PROSITE" id="PS50949">
    <property type="entry name" value="HTH_GNTR"/>
    <property type="match status" value="1"/>
</dbReference>
<dbReference type="SUPFAM" id="SSF46785">
    <property type="entry name" value="Winged helix' DNA-binding domain"/>
    <property type="match status" value="1"/>
</dbReference>
<dbReference type="PANTHER" id="PTHR43537">
    <property type="entry name" value="TRANSCRIPTIONAL REGULATOR, GNTR FAMILY"/>
    <property type="match status" value="1"/>
</dbReference>
<dbReference type="InterPro" id="IPR000524">
    <property type="entry name" value="Tscrpt_reg_HTH_GntR"/>
</dbReference>
<dbReference type="Gene3D" id="1.10.10.10">
    <property type="entry name" value="Winged helix-like DNA-binding domain superfamily/Winged helix DNA-binding domain"/>
    <property type="match status" value="1"/>
</dbReference>
<evidence type="ECO:0000313" key="5">
    <source>
        <dbReference type="EMBL" id="PZQ74808.1"/>
    </source>
</evidence>
<dbReference type="Pfam" id="PF07729">
    <property type="entry name" value="FCD"/>
    <property type="match status" value="1"/>
</dbReference>
<evidence type="ECO:0000256" key="1">
    <source>
        <dbReference type="ARBA" id="ARBA00023015"/>
    </source>
</evidence>
<dbReference type="Proteomes" id="UP000249135">
    <property type="component" value="Unassembled WGS sequence"/>
</dbReference>
<dbReference type="Gene3D" id="1.20.120.530">
    <property type="entry name" value="GntR ligand-binding domain-like"/>
    <property type="match status" value="1"/>
</dbReference>
<organism evidence="5 6">
    <name type="scientific">Variovorax paradoxus</name>
    <dbReference type="NCBI Taxonomy" id="34073"/>
    <lineage>
        <taxon>Bacteria</taxon>
        <taxon>Pseudomonadati</taxon>
        <taxon>Pseudomonadota</taxon>
        <taxon>Betaproteobacteria</taxon>
        <taxon>Burkholderiales</taxon>
        <taxon>Comamonadaceae</taxon>
        <taxon>Variovorax</taxon>
    </lineage>
</organism>
<gene>
    <name evidence="5" type="ORF">DI563_11335</name>
</gene>
<dbReference type="InterPro" id="IPR011711">
    <property type="entry name" value="GntR_C"/>
</dbReference>
<comment type="caution">
    <text evidence="5">The sequence shown here is derived from an EMBL/GenBank/DDBJ whole genome shotgun (WGS) entry which is preliminary data.</text>
</comment>
<dbReference type="EMBL" id="QFPP01000113">
    <property type="protein sequence ID" value="PZQ74808.1"/>
    <property type="molecule type" value="Genomic_DNA"/>
</dbReference>
<dbReference type="GO" id="GO:0003677">
    <property type="term" value="F:DNA binding"/>
    <property type="evidence" value="ECO:0007669"/>
    <property type="project" value="UniProtKB-KW"/>
</dbReference>
<sequence length="255" mass="28198">MHRPARRAEAPRGRCAKVVRMRPQEEAIHRTLAQILLAGRLAPGSQLVEMRLAQIFGVSRERVRKVLHRLGHERLLELVPNRGCFVSSPSLVQAREIYDARRVIEGGIAGALAGRLDAGQLARLEAHARQEHEALHAGDRAASIRLSGEFHMLLAEFTGSPFVLRQLQELVSRTSMLVAFFEPASASACGCEEHEDIFTALRQGDAARAMKAMHVHLSLIETRLRPRADVAAAVDVEREIERAWAAEQARAPQAA</sequence>
<keyword evidence="1" id="KW-0805">Transcription regulation</keyword>
<dbReference type="SUPFAM" id="SSF48008">
    <property type="entry name" value="GntR ligand-binding domain-like"/>
    <property type="match status" value="1"/>
</dbReference>